<evidence type="ECO:0000256" key="1">
    <source>
        <dbReference type="SAM" id="MobiDB-lite"/>
    </source>
</evidence>
<feature type="region of interest" description="Disordered" evidence="1">
    <location>
        <begin position="1"/>
        <end position="101"/>
    </location>
</feature>
<dbReference type="AlphaFoldDB" id="A0AAV5T8V3"/>
<reference evidence="2" key="1">
    <citation type="submission" date="2023-10" db="EMBL/GenBank/DDBJ databases">
        <title>Genome assembly of Pristionchus species.</title>
        <authorList>
            <person name="Yoshida K."/>
            <person name="Sommer R.J."/>
        </authorList>
    </citation>
    <scope>NUCLEOTIDE SEQUENCE</scope>
    <source>
        <strain evidence="2">RS0144</strain>
    </source>
</reference>
<comment type="caution">
    <text evidence="2">The sequence shown here is derived from an EMBL/GenBank/DDBJ whole genome shotgun (WGS) entry which is preliminary data.</text>
</comment>
<name>A0AAV5T8V3_9BILA</name>
<feature type="compositionally biased region" description="Basic and acidic residues" evidence="1">
    <location>
        <begin position="8"/>
        <end position="24"/>
    </location>
</feature>
<organism evidence="2 3">
    <name type="scientific">Pristionchus entomophagus</name>
    <dbReference type="NCBI Taxonomy" id="358040"/>
    <lineage>
        <taxon>Eukaryota</taxon>
        <taxon>Metazoa</taxon>
        <taxon>Ecdysozoa</taxon>
        <taxon>Nematoda</taxon>
        <taxon>Chromadorea</taxon>
        <taxon>Rhabditida</taxon>
        <taxon>Rhabditina</taxon>
        <taxon>Diplogasteromorpha</taxon>
        <taxon>Diplogasteroidea</taxon>
        <taxon>Neodiplogasteridae</taxon>
        <taxon>Pristionchus</taxon>
    </lineage>
</organism>
<dbReference type="EMBL" id="BTSX01000004">
    <property type="protein sequence ID" value="GMS91744.1"/>
    <property type="molecule type" value="Genomic_DNA"/>
</dbReference>
<feature type="compositionally biased region" description="Basic and acidic residues" evidence="1">
    <location>
        <begin position="61"/>
        <end position="72"/>
    </location>
</feature>
<dbReference type="Proteomes" id="UP001432027">
    <property type="component" value="Unassembled WGS sequence"/>
</dbReference>
<protein>
    <submittedName>
        <fullName evidence="2">Uncharacterized protein</fullName>
    </submittedName>
</protein>
<evidence type="ECO:0000313" key="2">
    <source>
        <dbReference type="EMBL" id="GMS91744.1"/>
    </source>
</evidence>
<proteinExistence type="predicted"/>
<sequence length="101" mass="11234">SETEEEKMESIDQEEKVPEEKESQGDIPSPAPICRWTAKSTVDQDQDEDNRSLDNEYFEWLTREDPKTRGDSMDGASSDCGSESVPLPSTLPVPSWGAGIQ</sequence>
<evidence type="ECO:0000313" key="3">
    <source>
        <dbReference type="Proteomes" id="UP001432027"/>
    </source>
</evidence>
<accession>A0AAV5T8V3</accession>
<feature type="non-terminal residue" evidence="2">
    <location>
        <position position="1"/>
    </location>
</feature>
<feature type="compositionally biased region" description="Low complexity" evidence="1">
    <location>
        <begin position="82"/>
        <end position="95"/>
    </location>
</feature>
<gene>
    <name evidence="2" type="ORF">PENTCL1PPCAC_13919</name>
</gene>
<keyword evidence="3" id="KW-1185">Reference proteome</keyword>